<evidence type="ECO:0000259" key="10">
    <source>
        <dbReference type="Pfam" id="PF06470"/>
    </source>
</evidence>
<feature type="coiled-coil region" evidence="7">
    <location>
        <begin position="697"/>
        <end position="794"/>
    </location>
</feature>
<dbReference type="Proteomes" id="UP000219860">
    <property type="component" value="Chromosome 9"/>
</dbReference>
<dbReference type="VEuPathDB" id="PlasmoDB:PBANKA_0917500"/>
<dbReference type="GO" id="GO:0051301">
    <property type="term" value="P:cell division"/>
    <property type="evidence" value="ECO:0007669"/>
    <property type="project" value="UniProtKB-KW"/>
</dbReference>
<feature type="compositionally biased region" description="Basic and acidic residues" evidence="8">
    <location>
        <begin position="138"/>
        <end position="148"/>
    </location>
</feature>
<dbReference type="Gene3D" id="1.20.1060.20">
    <property type="match status" value="1"/>
</dbReference>
<evidence type="ECO:0000256" key="6">
    <source>
        <dbReference type="ARBA" id="ARBA00023306"/>
    </source>
</evidence>
<dbReference type="InterPro" id="IPR010935">
    <property type="entry name" value="SMC_hinge"/>
</dbReference>
<dbReference type="InterPro" id="IPR003395">
    <property type="entry name" value="RecF/RecN/SMC_N"/>
</dbReference>
<dbReference type="Proteomes" id="UP000516480">
    <property type="component" value="Chromosome 9"/>
</dbReference>
<dbReference type="GO" id="GO:0008278">
    <property type="term" value="C:cohesin complex"/>
    <property type="evidence" value="ECO:0007669"/>
    <property type="project" value="TreeGrafter"/>
</dbReference>
<keyword evidence="4 7" id="KW-0175">Coiled coil</keyword>
<dbReference type="InterPro" id="IPR036277">
    <property type="entry name" value="SMC_hinge_sf"/>
</dbReference>
<feature type="region of interest" description="Disordered" evidence="8">
    <location>
        <begin position="132"/>
        <end position="170"/>
    </location>
</feature>
<dbReference type="Gene3D" id="3.40.50.300">
    <property type="entry name" value="P-loop containing nucleotide triphosphate hydrolases"/>
    <property type="match status" value="2"/>
</dbReference>
<dbReference type="SUPFAM" id="SSF75553">
    <property type="entry name" value="Smc hinge domain"/>
    <property type="match status" value="1"/>
</dbReference>
<feature type="coiled-coil region" evidence="7">
    <location>
        <begin position="1379"/>
        <end position="1430"/>
    </location>
</feature>
<evidence type="ECO:0000313" key="17">
    <source>
        <dbReference type="Proteomes" id="UP000220214"/>
    </source>
</evidence>
<proteinExistence type="predicted"/>
<dbReference type="Pfam" id="PF06470">
    <property type="entry name" value="SMC_hinge"/>
    <property type="match status" value="1"/>
</dbReference>
<feature type="coiled-coil region" evidence="7">
    <location>
        <begin position="1020"/>
        <end position="1054"/>
    </location>
</feature>
<evidence type="ECO:0000259" key="9">
    <source>
        <dbReference type="Pfam" id="PF02463"/>
    </source>
</evidence>
<sequence length="1620" mass="192456">MAKKNKKKIDESSRNDEEYKSERSVDTEENKNSKINGLKINSEKVLDQDFNSFINNEFLDISVSPSLDLSQSNIMSIKHGKYNNYLNDFNLTNKTYENINENDDINYNNANSYIQSKQMNKKNKLDVDTQSETIENNNFEKNKNKNENSEGYSTDASNNEGQKNEKKKCLNNEYQKEMSKTFVEKNGEEISRIEMGVENQSENVNGSNSMMYNKKYNNEYTNISKINDLSLPNNYLSNSIASSMITSKESELCFIKYLTVCNFKSYENENIIGPFSKFTAIIGPNGSGKSNIMDCICFVLGIDNKYLRIKNLRKLIYHKENEKIENISKRICYVKLTIESNSKETVELKRTLNYRGVSNFYINERLVNQDEYTNFLRRNRIETKTKTCLIFQGDIEEIINKKPTELSKLFEYISGSNEYEQIYEDIKERLKEKQIACKNFLNEKKKIEQEIKIHKMQMNENIEHNKIKESYDNDIKNLYLFRLYHFLKKKEFFKEQLAIFKDQKMEFEQEVLNKNKDIANDLERKKIEKKKEFLKIDEQIKNKKIILNELKIEINEIHEKRKYCQDNLNQIMANEKLKQIMQTHCSKFINDLSGRLNEQNKKLEEEYKNKLKIFLKIFNQTEEIKKFIKENNKKIYDNLIKDEKCVKGNKKLNFEKYNNDEEYINNLNIIQFIENLDEYKKSKENYLYLCANSNININNYTSLCSNLKKDIKELQEECDNINRKKQKELIDLESEKFAFNEISERIQKLNNLIEQDKNKIEKNKINLKEMNIKILEKEKQIDNLEEEINVLNIHKKELLFFDKKKDLIKNLKNIFGDSEIYDEISNLYQVTNQTYYTAINNIIHKYNNFLLVKNLETCTKCIQYLKNNKMDRMDFIPFENFIKNIEKKKKKKGINGNINEYLHEEHQNNYSGNKQYSDLSIIDKVINTFKKKNIIIANNCLVCDENYKLLFDYIIGEDTIIIENFEDAEQIKRKFPQINVNMVTQNGHIISKHNNLIIDICSKYSNQEKYNNNKLNINIYNKLLNKKDECRNMINDLNKNIIETNELINKHTNEYELNKKKYSSIIVKKNIFEKEIEAKNMLICTYENKIEKIQNGELKNKRNLLTNYDEELIQERNSLSSYQKKAFESLNNKLNVANVYEIVEHGNNELEKVDENIMRIKNNIKKLNDDINELMDKKNEMNSFNKKENKQNENATHELEGLKADEDKTNKKMDEIQINIEELENIKKYIHKNINTINQELNELRENINSSFEKHEYIENKIQNSKKKMQIYRQFIKDLLNECDINNINIFETAIMLKDKENDYHEDPFENNLNKKMKRTNNKKIHNKSRRKSKLLEYPNYSDVSSIDESDKSDKSDKSNDVSNFGNISFDLIPEELKRLESENDINREKERIEEEIEKKKKILKIKNVNNNAEKEYDKLLTKLKIVDTNLNEGRKECNLFERNFRILQKKRSYKFLHCFNYIKNVIDNVYNNLTYNTKHHVGGQAFLDLCNYNEFNKDDEPFYCGIKYNNMPPMKRYFEISELSGGEKSISALALIFSIQKYINNSFIILDEVDANMDPIKITSLTRYLNSINSQVIVISLKDKFFSKSQTLVGVYKNKNKKCSKTITLDISKYRQDAN</sequence>
<evidence type="ECO:0000256" key="8">
    <source>
        <dbReference type="SAM" id="MobiDB-lite"/>
    </source>
</evidence>
<evidence type="ECO:0000256" key="3">
    <source>
        <dbReference type="ARBA" id="ARBA00022776"/>
    </source>
</evidence>
<dbReference type="SUPFAM" id="SSF52540">
    <property type="entry name" value="P-loop containing nucleoside triphosphate hydrolases"/>
    <property type="match status" value="1"/>
</dbReference>
<feature type="region of interest" description="Disordered" evidence="8">
    <location>
        <begin position="1"/>
        <end position="31"/>
    </location>
</feature>
<evidence type="ECO:0000256" key="5">
    <source>
        <dbReference type="ARBA" id="ARBA00023242"/>
    </source>
</evidence>
<feature type="coiled-coil region" evidence="7">
    <location>
        <begin position="490"/>
        <end position="560"/>
    </location>
</feature>
<feature type="region of interest" description="Disordered" evidence="8">
    <location>
        <begin position="1308"/>
        <end position="1332"/>
    </location>
</feature>
<keyword evidence="3" id="KW-0498">Mitosis</keyword>
<feature type="domain" description="RecF/RecN/SMC N-terminal" evidence="9">
    <location>
        <begin position="254"/>
        <end position="384"/>
    </location>
</feature>
<feature type="compositionally biased region" description="Polar residues" evidence="8">
    <location>
        <begin position="149"/>
        <end position="161"/>
    </location>
</feature>
<feature type="compositionally biased region" description="Basic residues" evidence="8">
    <location>
        <begin position="1315"/>
        <end position="1332"/>
    </location>
</feature>
<dbReference type="GO" id="GO:0005524">
    <property type="term" value="F:ATP binding"/>
    <property type="evidence" value="ECO:0007669"/>
    <property type="project" value="InterPro"/>
</dbReference>
<dbReference type="EMBL" id="LT614635">
    <property type="protein sequence ID" value="SCN25263.1"/>
    <property type="molecule type" value="Genomic_DNA"/>
</dbReference>
<keyword evidence="2" id="KW-0132">Cell division</keyword>
<evidence type="ECO:0000313" key="18">
    <source>
        <dbReference type="Proteomes" id="UP000516480"/>
    </source>
</evidence>
<evidence type="ECO:0000313" key="14">
    <source>
        <dbReference type="EMBL" id="SCO61896.1"/>
    </source>
</evidence>
<protein>
    <submittedName>
        <fullName evidence="11">Structural maintenance of chromosomes protein 1, putative</fullName>
    </submittedName>
</protein>
<dbReference type="Gene3D" id="3.30.70.1620">
    <property type="match status" value="1"/>
</dbReference>
<accession>A0A1C6YFD4</accession>
<dbReference type="EMBL" id="LT608145">
    <property type="protein sequence ID" value="SCM22073.1"/>
    <property type="molecule type" value="Genomic_DNA"/>
</dbReference>
<evidence type="ECO:0000256" key="1">
    <source>
        <dbReference type="ARBA" id="ARBA00004123"/>
    </source>
</evidence>
<dbReference type="GO" id="GO:0003677">
    <property type="term" value="F:DNA binding"/>
    <property type="evidence" value="ECO:0007669"/>
    <property type="project" value="TreeGrafter"/>
</dbReference>
<evidence type="ECO:0000256" key="2">
    <source>
        <dbReference type="ARBA" id="ARBA00022618"/>
    </source>
</evidence>
<comment type="subcellular location">
    <subcellularLocation>
        <location evidence="1">Nucleus</location>
    </subcellularLocation>
</comment>
<evidence type="ECO:0000313" key="13">
    <source>
        <dbReference type="EMBL" id="SCO60245.1"/>
    </source>
</evidence>
<dbReference type="GO" id="GO:0005634">
    <property type="term" value="C:nucleus"/>
    <property type="evidence" value="ECO:0007669"/>
    <property type="project" value="UniProtKB-SubCell"/>
</dbReference>
<dbReference type="InterPro" id="IPR027417">
    <property type="entry name" value="P-loop_NTPase"/>
</dbReference>
<keyword evidence="6" id="KW-0131">Cell cycle</keyword>
<feature type="compositionally biased region" description="Basic and acidic residues" evidence="8">
    <location>
        <begin position="8"/>
        <end position="31"/>
    </location>
</feature>
<gene>
    <name evidence="11" type="primary">SMC1</name>
    <name evidence="12" type="ORF">PBNK65E_000189800</name>
    <name evidence="11" type="ORF">PBNK65NY_000188900</name>
    <name evidence="14" type="ORF">PBSP11A_000188800</name>
    <name evidence="13" type="ORF">PBSP11RLL_000188800</name>
</gene>
<feature type="coiled-coil region" evidence="7">
    <location>
        <begin position="1105"/>
        <end position="1254"/>
    </location>
</feature>
<evidence type="ECO:0000256" key="7">
    <source>
        <dbReference type="SAM" id="Coils"/>
    </source>
</evidence>
<dbReference type="GO" id="GO:0007062">
    <property type="term" value="P:sister chromatid cohesion"/>
    <property type="evidence" value="ECO:0007669"/>
    <property type="project" value="TreeGrafter"/>
</dbReference>
<evidence type="ECO:0000313" key="11">
    <source>
        <dbReference type="EMBL" id="SCM22073.1"/>
    </source>
</evidence>
<evidence type="ECO:0000256" key="4">
    <source>
        <dbReference type="ARBA" id="ARBA00023054"/>
    </source>
</evidence>
<dbReference type="Proteomes" id="UP000219974">
    <property type="component" value="Chromosome 9"/>
</dbReference>
<organism evidence="11 18">
    <name type="scientific">Plasmodium berghei</name>
    <dbReference type="NCBI Taxonomy" id="5821"/>
    <lineage>
        <taxon>Eukaryota</taxon>
        <taxon>Sar</taxon>
        <taxon>Alveolata</taxon>
        <taxon>Apicomplexa</taxon>
        <taxon>Aconoidasida</taxon>
        <taxon>Haemosporida</taxon>
        <taxon>Plasmodiidae</taxon>
        <taxon>Plasmodium</taxon>
        <taxon>Plasmodium (Vinckeia)</taxon>
    </lineage>
</organism>
<feature type="coiled-coil region" evidence="7">
    <location>
        <begin position="416"/>
        <end position="457"/>
    </location>
</feature>
<keyword evidence="5" id="KW-0539">Nucleus</keyword>
<name>A0A1C6YFD4_PLABE</name>
<dbReference type="OrthoDB" id="5575062at2759"/>
<evidence type="ECO:0000313" key="12">
    <source>
        <dbReference type="EMBL" id="SCN25263.1"/>
    </source>
</evidence>
<dbReference type="EMBL" id="LT608257">
    <property type="protein sequence ID" value="SCO61896.1"/>
    <property type="molecule type" value="Genomic_DNA"/>
</dbReference>
<reference evidence="15 16" key="1">
    <citation type="submission" date="2016-08" db="EMBL/GenBank/DDBJ databases">
        <authorList>
            <consortium name="Pathogen Informatics"/>
        </authorList>
    </citation>
    <scope>NUCLEOTIDE SEQUENCE [LARGE SCALE GENOMIC DNA]</scope>
    <source>
        <strain evidence="11 18">NK65 ny</strain>
        <strain evidence="12 17">NK65e</strain>
        <strain evidence="14 15">SP11 Antwerpcl1</strain>
        <strain evidence="13 16">SP11 RLL</strain>
    </source>
</reference>
<dbReference type="Proteomes" id="UP000220214">
    <property type="component" value="Chromosome 9"/>
</dbReference>
<evidence type="ECO:0000313" key="16">
    <source>
        <dbReference type="Proteomes" id="UP000219974"/>
    </source>
</evidence>
<feature type="domain" description="SMC hinge" evidence="10">
    <location>
        <begin position="819"/>
        <end position="971"/>
    </location>
</feature>
<dbReference type="Pfam" id="PF02463">
    <property type="entry name" value="SMC_N"/>
    <property type="match status" value="1"/>
</dbReference>
<dbReference type="PANTHER" id="PTHR18937:SF12">
    <property type="entry name" value="STRUCTURAL MAINTENANCE OF CHROMOSOMES PROTEIN"/>
    <property type="match status" value="1"/>
</dbReference>
<dbReference type="EMBL" id="LT608273">
    <property type="protein sequence ID" value="SCO60245.1"/>
    <property type="molecule type" value="Genomic_DNA"/>
</dbReference>
<evidence type="ECO:0000313" key="15">
    <source>
        <dbReference type="Proteomes" id="UP000219860"/>
    </source>
</evidence>
<dbReference type="PANTHER" id="PTHR18937">
    <property type="entry name" value="STRUCTURAL MAINTENANCE OF CHROMOSOMES SMC FAMILY MEMBER"/>
    <property type="match status" value="1"/>
</dbReference>